<reference evidence="3 4" key="1">
    <citation type="journal article" date="2011" name="Stand. Genomic Sci.">
        <title>High quality draft genome sequence of Segniliparus rugosus CDC 945(T)= (ATCC BAA-974(T)).</title>
        <authorList>
            <person name="Earl A.M."/>
            <person name="Desjardins C.A."/>
            <person name="Fitzgerald M.G."/>
            <person name="Arachchi H.M."/>
            <person name="Zeng Q."/>
            <person name="Mehta T."/>
            <person name="Griggs A."/>
            <person name="Birren B.W."/>
            <person name="Toney N.C."/>
            <person name="Carr J."/>
            <person name="Posey J."/>
            <person name="Butler W.R."/>
        </authorList>
    </citation>
    <scope>NUCLEOTIDE SEQUENCE [LARGE SCALE GENOMIC DNA]</scope>
    <source>
        <strain evidence="4">ATCC BAA-974 / DSM 45345 / CCUG 50838 / CIP 108380 / JCM 13579 / CDC 945</strain>
    </source>
</reference>
<dbReference type="RefSeq" id="WP_007471318.1">
    <property type="nucleotide sequence ID" value="NZ_KI391953.1"/>
</dbReference>
<dbReference type="InterPro" id="IPR021373">
    <property type="entry name" value="DUF2993"/>
</dbReference>
<evidence type="ECO:0000313" key="4">
    <source>
        <dbReference type="Proteomes" id="UP000004816"/>
    </source>
</evidence>
<evidence type="ECO:0000256" key="2">
    <source>
        <dbReference type="SAM" id="Phobius"/>
    </source>
</evidence>
<name>E5XTD5_SEGRC</name>
<protein>
    <recommendedName>
        <fullName evidence="5">DUF2993 domain-containing protein</fullName>
    </recommendedName>
</protein>
<proteinExistence type="predicted"/>
<evidence type="ECO:0008006" key="5">
    <source>
        <dbReference type="Google" id="ProtNLM"/>
    </source>
</evidence>
<feature type="region of interest" description="Disordered" evidence="1">
    <location>
        <begin position="1"/>
        <end position="171"/>
    </location>
</feature>
<keyword evidence="2" id="KW-1133">Transmembrane helix</keyword>
<feature type="compositionally biased region" description="Acidic residues" evidence="1">
    <location>
        <begin position="42"/>
        <end position="56"/>
    </location>
</feature>
<dbReference type="Pfam" id="PF11209">
    <property type="entry name" value="LmeA"/>
    <property type="match status" value="1"/>
</dbReference>
<evidence type="ECO:0000256" key="1">
    <source>
        <dbReference type="SAM" id="MobiDB-lite"/>
    </source>
</evidence>
<keyword evidence="2" id="KW-0472">Membrane</keyword>
<accession>E5XTD5</accession>
<feature type="compositionally biased region" description="Low complexity" evidence="1">
    <location>
        <begin position="134"/>
        <end position="152"/>
    </location>
</feature>
<evidence type="ECO:0000313" key="3">
    <source>
        <dbReference type="EMBL" id="EFV12397.1"/>
    </source>
</evidence>
<feature type="transmembrane region" description="Helical" evidence="2">
    <location>
        <begin position="179"/>
        <end position="201"/>
    </location>
</feature>
<dbReference type="EMBL" id="ACZI02000002">
    <property type="protein sequence ID" value="EFV12397.1"/>
    <property type="molecule type" value="Genomic_DNA"/>
</dbReference>
<dbReference type="AlphaFoldDB" id="E5XTD5"/>
<dbReference type="HOGENOM" id="CLU_660375_0_0_11"/>
<dbReference type="OrthoDB" id="4201904at2"/>
<dbReference type="Proteomes" id="UP000004816">
    <property type="component" value="Unassembled WGS sequence"/>
</dbReference>
<sequence length="447" mass="47425">MSQSNDSDPKEPTEHSSSASEDVERPESDAQEEPPTEKLPAADDETTVLPAADDETTVLPAVEHDPAGLGSEPPPAERDVADETTVLPAVEPEGADLTEELPAPAPTEATTELPVAEQGRREPDQAEQSVSDETAVLPPAAAGAAAVTTGGASSKGHDADDEPGAAPGSRPSRFGLKTAVLSLVVLLLLGVVGVLGGELVARHLLAVCADEAAENVLHTKAKVDYDHSKFLLASLLDHEIPYLSVDAKNSAVDKYDRNGEVQLKEAIKGLDIIAHLEDVHVTKGGGSVGHMTTQVTWTAEGIRQTLANRDLKDPGQTESPITSVNSVKLDPEHNQFDIDVNGKIGILQARAVIIVQPEVDKQHNLQIRIKSIDLPEAHNFIGFDVSGFANSIARPAIEQVAKKVASYPMGLKAKSVQVKQDSIVFQFYADDAPLVKGTKCSALRWLE</sequence>
<comment type="caution">
    <text evidence="3">The sequence shown here is derived from an EMBL/GenBank/DDBJ whole genome shotgun (WGS) entry which is preliminary data.</text>
</comment>
<dbReference type="STRING" id="679197.HMPREF9336_02757"/>
<keyword evidence="2" id="KW-0812">Transmembrane</keyword>
<organism evidence="3 4">
    <name type="scientific">Segniliparus rugosus (strain ATCC BAA-974 / DSM 45345 / CCUG 50838 / CIP 108380 / JCM 13579 / CDC 945)</name>
    <dbReference type="NCBI Taxonomy" id="679197"/>
    <lineage>
        <taxon>Bacteria</taxon>
        <taxon>Bacillati</taxon>
        <taxon>Actinomycetota</taxon>
        <taxon>Actinomycetes</taxon>
        <taxon>Mycobacteriales</taxon>
        <taxon>Segniliparaceae</taxon>
        <taxon>Segniliparus</taxon>
    </lineage>
</organism>
<gene>
    <name evidence="3" type="ORF">HMPREF9336_02757</name>
</gene>
<keyword evidence="4" id="KW-1185">Reference proteome</keyword>